<dbReference type="EMBL" id="SODU01000001">
    <property type="protein sequence ID" value="TDW92883.1"/>
    <property type="molecule type" value="Genomic_DNA"/>
</dbReference>
<feature type="domain" description="Novel STAND NTPase 1" evidence="3">
    <location>
        <begin position="1285"/>
        <end position="1531"/>
    </location>
</feature>
<dbReference type="Pfam" id="PF20703">
    <property type="entry name" value="nSTAND1"/>
    <property type="match status" value="1"/>
</dbReference>
<feature type="compositionally biased region" description="Low complexity" evidence="2">
    <location>
        <begin position="471"/>
        <end position="503"/>
    </location>
</feature>
<organism evidence="4 5">
    <name type="scientific">Kribbella pratensis</name>
    <dbReference type="NCBI Taxonomy" id="2512112"/>
    <lineage>
        <taxon>Bacteria</taxon>
        <taxon>Bacillati</taxon>
        <taxon>Actinomycetota</taxon>
        <taxon>Actinomycetes</taxon>
        <taxon>Propionibacteriales</taxon>
        <taxon>Kribbellaceae</taxon>
        <taxon>Kribbella</taxon>
    </lineage>
</organism>
<protein>
    <recommendedName>
        <fullName evidence="3">Novel STAND NTPase 1 domain-containing protein</fullName>
    </recommendedName>
</protein>
<sequence>MARSHSHQNCAFGADGFGYSPRPESQFAFGSDEDRDQLFKNLSTAFEELPDPVTSSVAELTPADVKGLLETLDPPARGAALRPLGLNIQPRKVATAMAADAANRLRRISQHERRRSAERLVAGLYVAMLTMALGPETGTDRAQEKLDKADPHVLRLALWAGVTSSAIGARVVVWAASQPWYPLPGATPDQLEAVAAAAQAVADGTEGFDPIGEAAPTVAEAIDQEEDTDQTDPGDEPEQSTEPADIDLEAMLAGLDESLDNAASAARALSRALESGRPPAAETLAILDSVAVDFERVENHIRSTGVSPTDRSLSGLREALETSTRREDEAPIRAALSVLGGLHFPAGDTAVVAAVDQSMERAAQLLDSTDWSDEDRTEATAIAEIAGIATGTLEPAELVAAQSRVIAGAPHLALIAVLASTLGATPTAGTDDVPTDDDPVDTVSTADVSTDEASTGAGSADEVPTDEVPAEETTTAGAEPAPATASEVPFEAEPVPAPSAASEDQPLTTSVATLIAEGRHALAGAFAAQAAAAPVDPVLLQTSALSAAVRNPHGEVASALRHHLADLDSSVLSAGTTSLLLAAPALIRAALVTGEPAAGALLIDLAPHLGDQLGEMASQIGKRAVQGVFVTAPPLTALTDVTDTERILAEARAEAEDLLHPRRLRFKRASDIVNGWLASDGLLGAALTIVARDERDRLDVVTATISRLNDHNEIARAIDNQDRRIRSGSSKALQGAVRNDLIGIATAAVKPLIAWYQAASALALGDQATRWSTSEVAEMREAVLSSGPTALDTLGKQADSNDPLVTAAAVSARASLEQTLSLLDGRSYLDPAEFSPASVLGLDLLHVRGAHVDVATDDVRLPTDLTPAEVASAMERGWDDAVRLHVGDENYSAARYLVDAARIGMLSALGPAGRVSDETAALMSSRELISRDELERDRVALAAELRRARINNEIDEEQDAELTARLDDSERPGTDLAQVRSTLEWISRSLPDYRKRAAQALRDRLEQTRKTNQRVGDQDFARINGFIVSGDLGTAEELIYLLETNEQQLPSPRPHEDLRLFFPQIPDALPDGITDELIRVAREGTAFSSCPTLDFSSLSSDQATRAADALAGWRTLRKTQPEKRYMVSESDHLLPALRIAGLEAKKVLQPNAPRARDRRFVDVSEVTVNGKAMVPAFGSNAGDRRRILLAWGEPSADTLMSWVDQDPAGDAVIVAYFGTMSAAVRRELARLTPSSQAPVIVLDDAALAYLAARGDRLLEATMMILLPFAHINPYVRQKRGLVAPEMFYGRKDEQRQVIDKDSTQIVYGGRGLGKSALLRDAEAEFERSSPGPDTRVAIYLSLDDLRIGTGQATGAETLWDGLLNALIGREIIAAKGSGRSKDAHARVVAGVTEWLDQDSSRRLLILLDESDRFFEADQPAFFQTSRLRNLGTATKYRAKVVLAGLHSVQRFAKVASNGPFSHLAQRPTVIGPLRPQSALNLLVEPMAAMGYEFEEPDLINRVLAKCSYQPFLLQMFGHRLVERMHKQRREHAVELPYRITREDIDAVESHEELREDISTAFRDTLNLDPRYNVIANVMARNAHESGLEARLTDTELLEECLQWWDDGFSDLDTAAFRAYLSEMVGLGVLARNTDGHGWRLRGPAVLTMIGTTADVESQLLGAETESLREDFVALATREKLEDARTSPVTASQLDDLLGDYSTQVRVVMGSDATGIADTATAIRAAADIGGRFTVPPTGNRNAFESALIDGTPGQRRVIICDLTNRNPEVCTTTLRASIEQTPDKPGVTRAVVLITNAHQMPFWREVEQTSEPSLGTVALQRYDARTLRAWSILNERFGAAGRLDKVMSATGGWPFLVDRIATSSTDQAGELRAIESVTEHLATEAGAEELVRLVGIRTDDEVARAYSALVTMLDEDSADLADLHSGAGEVTADPELVVACLMSLGVFTPTKDGHYQLEPLLADAWSRLA</sequence>
<dbReference type="RefSeq" id="WP_134125794.1">
    <property type="nucleotide sequence ID" value="NZ_SODU01000001.1"/>
</dbReference>
<feature type="coiled-coil region" evidence="1">
    <location>
        <begin position="931"/>
        <end position="960"/>
    </location>
</feature>
<keyword evidence="1" id="KW-0175">Coiled coil</keyword>
<evidence type="ECO:0000313" key="5">
    <source>
        <dbReference type="Proteomes" id="UP000295060"/>
    </source>
</evidence>
<dbReference type="InterPro" id="IPR049052">
    <property type="entry name" value="nSTAND1"/>
</dbReference>
<evidence type="ECO:0000256" key="2">
    <source>
        <dbReference type="SAM" id="MobiDB-lite"/>
    </source>
</evidence>
<name>A0ABY2FIF4_9ACTN</name>
<evidence type="ECO:0000259" key="3">
    <source>
        <dbReference type="Pfam" id="PF20703"/>
    </source>
</evidence>
<accession>A0ABY2FIF4</accession>
<dbReference type="Proteomes" id="UP000295060">
    <property type="component" value="Unassembled WGS sequence"/>
</dbReference>
<proteinExistence type="predicted"/>
<evidence type="ECO:0000313" key="4">
    <source>
        <dbReference type="EMBL" id="TDW92883.1"/>
    </source>
</evidence>
<dbReference type="Gene3D" id="3.40.50.300">
    <property type="entry name" value="P-loop containing nucleotide triphosphate hydrolases"/>
    <property type="match status" value="1"/>
</dbReference>
<gene>
    <name evidence="4" type="ORF">EV137_0150</name>
</gene>
<reference evidence="4 5" key="1">
    <citation type="submission" date="2019-03" db="EMBL/GenBank/DDBJ databases">
        <title>Genomic Encyclopedia of Type Strains, Phase III (KMG-III): the genomes of soil and plant-associated and newly described type strains.</title>
        <authorList>
            <person name="Whitman W."/>
        </authorList>
    </citation>
    <scope>NUCLEOTIDE SEQUENCE [LARGE SCALE GENOMIC DNA]</scope>
    <source>
        <strain evidence="4 5">VKMAc-2574</strain>
    </source>
</reference>
<dbReference type="SUPFAM" id="SSF52540">
    <property type="entry name" value="P-loop containing nucleoside triphosphate hydrolases"/>
    <property type="match status" value="1"/>
</dbReference>
<dbReference type="InterPro" id="IPR027417">
    <property type="entry name" value="P-loop_NTPase"/>
</dbReference>
<keyword evidence="5" id="KW-1185">Reference proteome</keyword>
<comment type="caution">
    <text evidence="4">The sequence shown here is derived from an EMBL/GenBank/DDBJ whole genome shotgun (WGS) entry which is preliminary data.</text>
</comment>
<feature type="region of interest" description="Disordered" evidence="2">
    <location>
        <begin position="428"/>
        <end position="506"/>
    </location>
</feature>
<evidence type="ECO:0000256" key="1">
    <source>
        <dbReference type="SAM" id="Coils"/>
    </source>
</evidence>